<name>A0A812MWH1_9DINO</name>
<dbReference type="PANTHER" id="PTHR43775">
    <property type="entry name" value="FATTY ACID SYNTHASE"/>
    <property type="match status" value="1"/>
</dbReference>
<feature type="region of interest" description="Disordered" evidence="3">
    <location>
        <begin position="152"/>
        <end position="222"/>
    </location>
</feature>
<dbReference type="EMBL" id="CAJNJA010011905">
    <property type="protein sequence ID" value="CAE7283054.1"/>
    <property type="molecule type" value="Genomic_DNA"/>
</dbReference>
<dbReference type="Gene3D" id="3.40.47.10">
    <property type="match status" value="2"/>
</dbReference>
<evidence type="ECO:0000313" key="6">
    <source>
        <dbReference type="Proteomes" id="UP000601435"/>
    </source>
</evidence>
<keyword evidence="1" id="KW-0596">Phosphopantetheine</keyword>
<feature type="compositionally biased region" description="Low complexity" evidence="3">
    <location>
        <begin position="161"/>
        <end position="180"/>
    </location>
</feature>
<dbReference type="InterPro" id="IPR014031">
    <property type="entry name" value="Ketoacyl_synth_C"/>
</dbReference>
<dbReference type="PANTHER" id="PTHR43775:SF37">
    <property type="entry name" value="SI:DKEY-61P9.11"/>
    <property type="match status" value="1"/>
</dbReference>
<reference evidence="5" key="1">
    <citation type="submission" date="2021-02" db="EMBL/GenBank/DDBJ databases">
        <authorList>
            <person name="Dougan E. K."/>
            <person name="Rhodes N."/>
            <person name="Thang M."/>
            <person name="Chan C."/>
        </authorList>
    </citation>
    <scope>NUCLEOTIDE SEQUENCE</scope>
</reference>
<proteinExistence type="predicted"/>
<dbReference type="Proteomes" id="UP000601435">
    <property type="component" value="Unassembled WGS sequence"/>
</dbReference>
<gene>
    <name evidence="5" type="primary">ppsC</name>
    <name evidence="5" type="ORF">SNEC2469_LOCUS6906</name>
</gene>
<organism evidence="5 6">
    <name type="scientific">Symbiodinium necroappetens</name>
    <dbReference type="NCBI Taxonomy" id="1628268"/>
    <lineage>
        <taxon>Eukaryota</taxon>
        <taxon>Sar</taxon>
        <taxon>Alveolata</taxon>
        <taxon>Dinophyceae</taxon>
        <taxon>Suessiales</taxon>
        <taxon>Symbiodiniaceae</taxon>
        <taxon>Symbiodinium</taxon>
    </lineage>
</organism>
<accession>A0A812MWH1</accession>
<dbReference type="OrthoDB" id="408944at2759"/>
<dbReference type="InterPro" id="IPR016039">
    <property type="entry name" value="Thiolase-like"/>
</dbReference>
<evidence type="ECO:0000259" key="4">
    <source>
        <dbReference type="Pfam" id="PF02801"/>
    </source>
</evidence>
<dbReference type="GO" id="GO:0004312">
    <property type="term" value="F:fatty acid synthase activity"/>
    <property type="evidence" value="ECO:0007669"/>
    <property type="project" value="TreeGrafter"/>
</dbReference>
<sequence length="237" mass="25536">MTSPLSRCFTFDSTANGYSEGTSGMILKYGNHEQASTIFRASQVGQDGRSASLTAPNGPGQEEIISRAIREAKTNIGHLEGGAAMAAMVKSVLTVQQGQCLASFHVRQLNPHLEHTIFDAFFETEHSSPAAESGVDSGSSLGLPDWVFDSCPQRRDDFSPSPRSIRDSSVASSASSPALSCFETPAPPSMRPRSPQPKAQEEEEALHMPAAGGQPARARVSWADLEEDDVEVSWQWR</sequence>
<dbReference type="Pfam" id="PF02801">
    <property type="entry name" value="Ketoacyl-synt_C"/>
    <property type="match status" value="1"/>
</dbReference>
<comment type="caution">
    <text evidence="5">The sequence shown here is derived from an EMBL/GenBank/DDBJ whole genome shotgun (WGS) entry which is preliminary data.</text>
</comment>
<keyword evidence="6" id="KW-1185">Reference proteome</keyword>
<dbReference type="AlphaFoldDB" id="A0A812MWH1"/>
<evidence type="ECO:0000313" key="5">
    <source>
        <dbReference type="EMBL" id="CAE7283054.1"/>
    </source>
</evidence>
<feature type="domain" description="Beta-ketoacyl synthase C-terminal" evidence="4">
    <location>
        <begin position="72"/>
        <end position="106"/>
    </location>
</feature>
<dbReference type="InterPro" id="IPR050091">
    <property type="entry name" value="PKS_NRPS_Biosynth_Enz"/>
</dbReference>
<dbReference type="SUPFAM" id="SSF53901">
    <property type="entry name" value="Thiolase-like"/>
    <property type="match status" value="1"/>
</dbReference>
<evidence type="ECO:0000256" key="3">
    <source>
        <dbReference type="SAM" id="MobiDB-lite"/>
    </source>
</evidence>
<keyword evidence="2" id="KW-0597">Phosphoprotein</keyword>
<protein>
    <submittedName>
        <fullName evidence="5">PpsC protein</fullName>
    </submittedName>
</protein>
<evidence type="ECO:0000256" key="2">
    <source>
        <dbReference type="ARBA" id="ARBA00022553"/>
    </source>
</evidence>
<dbReference type="GO" id="GO:0006633">
    <property type="term" value="P:fatty acid biosynthetic process"/>
    <property type="evidence" value="ECO:0007669"/>
    <property type="project" value="TreeGrafter"/>
</dbReference>
<evidence type="ECO:0000256" key="1">
    <source>
        <dbReference type="ARBA" id="ARBA00022450"/>
    </source>
</evidence>